<name>A0A1G6I908_9BRAD</name>
<evidence type="ECO:0000256" key="1">
    <source>
        <dbReference type="SAM" id="Phobius"/>
    </source>
</evidence>
<feature type="transmembrane region" description="Helical" evidence="1">
    <location>
        <begin position="59"/>
        <end position="82"/>
    </location>
</feature>
<keyword evidence="1" id="KW-0812">Transmembrane</keyword>
<feature type="transmembrane region" description="Helical" evidence="1">
    <location>
        <begin position="21"/>
        <end position="47"/>
    </location>
</feature>
<sequence length="103" mass="11202">MGLFKRKESWERTFRLRSSHGASKGVLAVFFWLWGVVGLLFNAGTLFGLTGNIGVGTSAYLTATCLVWIGGMVLFGIGALLAHTDFDGERPSEADYGDVRVTR</sequence>
<dbReference type="RefSeq" id="WP_092077349.1">
    <property type="nucleotide sequence ID" value="NZ_FMZW01000001.1"/>
</dbReference>
<protein>
    <submittedName>
        <fullName evidence="2">Uncharacterized protein</fullName>
    </submittedName>
</protein>
<evidence type="ECO:0000313" key="2">
    <source>
        <dbReference type="EMBL" id="SDC02246.1"/>
    </source>
</evidence>
<reference evidence="2 3" key="1">
    <citation type="submission" date="2016-10" db="EMBL/GenBank/DDBJ databases">
        <authorList>
            <person name="de Groot N.N."/>
        </authorList>
    </citation>
    <scope>NUCLEOTIDE SEQUENCE [LARGE SCALE GENOMIC DNA]</scope>
    <source>
        <strain evidence="2 3">R5</strain>
    </source>
</reference>
<accession>A0A1G6I908</accession>
<proteinExistence type="predicted"/>
<gene>
    <name evidence="2" type="ORF">SAMN05216337_100145</name>
</gene>
<organism evidence="2 3">
    <name type="scientific">Bradyrhizobium brasilense</name>
    <dbReference type="NCBI Taxonomy" id="1419277"/>
    <lineage>
        <taxon>Bacteria</taxon>
        <taxon>Pseudomonadati</taxon>
        <taxon>Pseudomonadota</taxon>
        <taxon>Alphaproteobacteria</taxon>
        <taxon>Hyphomicrobiales</taxon>
        <taxon>Nitrobacteraceae</taxon>
        <taxon>Bradyrhizobium</taxon>
    </lineage>
</organism>
<dbReference type="Proteomes" id="UP000199245">
    <property type="component" value="Unassembled WGS sequence"/>
</dbReference>
<keyword evidence="1" id="KW-1133">Transmembrane helix</keyword>
<dbReference type="AlphaFoldDB" id="A0A1G6I908"/>
<evidence type="ECO:0000313" key="3">
    <source>
        <dbReference type="Proteomes" id="UP000199245"/>
    </source>
</evidence>
<dbReference type="EMBL" id="FMZW01000001">
    <property type="protein sequence ID" value="SDC02246.1"/>
    <property type="molecule type" value="Genomic_DNA"/>
</dbReference>
<keyword evidence="1" id="KW-0472">Membrane</keyword>